<keyword evidence="3" id="KW-1185">Reference proteome</keyword>
<reference evidence="3" key="1">
    <citation type="submission" date="2017-08" db="EMBL/GenBank/DDBJ databases">
        <authorList>
            <person name="Varghese N."/>
            <person name="Submissions S."/>
        </authorList>
    </citation>
    <scope>NUCLEOTIDE SEQUENCE [LARGE SCALE GENOMIC DNA]</scope>
    <source>
        <strain evidence="3">USBA17B2</strain>
    </source>
</reference>
<gene>
    <name evidence="2" type="ORF">SAMN05421879_104183</name>
</gene>
<dbReference type="RefSeq" id="WP_141401444.1">
    <property type="nucleotide sequence ID" value="NZ_OBQK01000004.1"/>
</dbReference>
<evidence type="ECO:0000313" key="2">
    <source>
        <dbReference type="EMBL" id="SOC55126.1"/>
    </source>
</evidence>
<sequence>MTAGVLAADPVTLRSSAASLRGFAQALEESSTTVAGSRDDGFWRGLAAFEQGARRAETATMLRSLGDPLRGVALGLDRVAVVAEDAGDRVRRHRRALDDVDHESAALRAAGPPPEPVAAQGWQARLGALEDERLRLESLLARAREEFAEVQRAVATSIERQLGAELYALVGTLALLHETARRAERGWRGVRVTTAAINAGHRLHRMRVPGGERTLHLVSERVRDAVERLDRQPPGWVARVPVAGRRVAAVAAKGAPLLVLVDAVPRMVDGGGHAGARGVTTRVLAGLAVAGVVAVVVVPTATAGVPLVAAAAVGAGAYQVWMGASWAYDHRHQLGRVAGRTWSTAKHVAARGWSAGRGLADRTVDRAADRARSGLERLRRRWSLPSPGQALAGVLP</sequence>
<organism evidence="2 3">
    <name type="scientific">Ornithinimicrobium cerasi</name>
    <dbReference type="NCBI Taxonomy" id="2248773"/>
    <lineage>
        <taxon>Bacteria</taxon>
        <taxon>Bacillati</taxon>
        <taxon>Actinomycetota</taxon>
        <taxon>Actinomycetes</taxon>
        <taxon>Micrococcales</taxon>
        <taxon>Ornithinimicrobiaceae</taxon>
        <taxon>Ornithinimicrobium</taxon>
    </lineage>
</organism>
<evidence type="ECO:0000256" key="1">
    <source>
        <dbReference type="SAM" id="Coils"/>
    </source>
</evidence>
<keyword evidence="1" id="KW-0175">Coiled coil</keyword>
<dbReference type="EMBL" id="OBQK01000004">
    <property type="protein sequence ID" value="SOC55126.1"/>
    <property type="molecule type" value="Genomic_DNA"/>
</dbReference>
<name>A0A285VPH8_9MICO</name>
<feature type="coiled-coil region" evidence="1">
    <location>
        <begin position="126"/>
        <end position="153"/>
    </location>
</feature>
<protein>
    <submittedName>
        <fullName evidence="2">Uncharacterized protein</fullName>
    </submittedName>
</protein>
<accession>A0A285VPH8</accession>
<evidence type="ECO:0000313" key="3">
    <source>
        <dbReference type="Proteomes" id="UP000219688"/>
    </source>
</evidence>
<dbReference type="Proteomes" id="UP000219688">
    <property type="component" value="Unassembled WGS sequence"/>
</dbReference>
<proteinExistence type="predicted"/>
<dbReference type="AlphaFoldDB" id="A0A285VPH8"/>